<comment type="caution">
    <text evidence="1">The sequence shown here is derived from an EMBL/GenBank/DDBJ whole genome shotgun (WGS) entry which is preliminary data.</text>
</comment>
<protein>
    <submittedName>
        <fullName evidence="1">Uncharacterized protein</fullName>
    </submittedName>
</protein>
<dbReference type="PANTHER" id="PTHR33450:SF4">
    <property type="entry name" value="OS04G0665666 PROTEIN"/>
    <property type="match status" value="1"/>
</dbReference>
<dbReference type="EMBL" id="JASCZI010241662">
    <property type="protein sequence ID" value="MED6203893.1"/>
    <property type="molecule type" value="Genomic_DNA"/>
</dbReference>
<evidence type="ECO:0000313" key="1">
    <source>
        <dbReference type="EMBL" id="MED6203893.1"/>
    </source>
</evidence>
<dbReference type="PANTHER" id="PTHR33450">
    <property type="entry name" value="EMB|CAB67623.1-RELATED"/>
    <property type="match status" value="1"/>
</dbReference>
<accession>A0ABU6Y3W8</accession>
<sequence>MFSPLQIFSSKSSSALSSTNKLKNLIQTLIVSHMCSLIRSLSKFKSIIINIIHNNFDSTIDFPAHLNKNHYSSKTANRIIMGSFRLHYNWCSSKSSTTHHHILPKKWNTVVPHQEVLVGEDFHDLELAGYLQWLEEEEKNKEIIVNDIDLKAEVFIANSHEKFRLEKQESDRKFQEMLARGL</sequence>
<dbReference type="Proteomes" id="UP001341840">
    <property type="component" value="Unassembled WGS sequence"/>
</dbReference>
<dbReference type="InterPro" id="IPR008480">
    <property type="entry name" value="DUF761_pln"/>
</dbReference>
<dbReference type="Pfam" id="PF05553">
    <property type="entry name" value="DUF761"/>
    <property type="match status" value="1"/>
</dbReference>
<evidence type="ECO:0000313" key="2">
    <source>
        <dbReference type="Proteomes" id="UP001341840"/>
    </source>
</evidence>
<reference evidence="1 2" key="1">
    <citation type="journal article" date="2023" name="Plants (Basel)">
        <title>Bridging the Gap: Combining Genomics and Transcriptomics Approaches to Understand Stylosanthes scabra, an Orphan Legume from the Brazilian Caatinga.</title>
        <authorList>
            <person name="Ferreira-Neto J.R.C."/>
            <person name="da Silva M.D."/>
            <person name="Binneck E."/>
            <person name="de Melo N.F."/>
            <person name="da Silva R.H."/>
            <person name="de Melo A.L.T.M."/>
            <person name="Pandolfi V."/>
            <person name="Bustamante F.O."/>
            <person name="Brasileiro-Vidal A.C."/>
            <person name="Benko-Iseppon A.M."/>
        </authorList>
    </citation>
    <scope>NUCLEOTIDE SEQUENCE [LARGE SCALE GENOMIC DNA]</scope>
    <source>
        <tissue evidence="1">Leaves</tissue>
    </source>
</reference>
<keyword evidence="2" id="KW-1185">Reference proteome</keyword>
<gene>
    <name evidence="1" type="ORF">PIB30_003631</name>
</gene>
<name>A0ABU6Y3W8_9FABA</name>
<proteinExistence type="predicted"/>
<organism evidence="1 2">
    <name type="scientific">Stylosanthes scabra</name>
    <dbReference type="NCBI Taxonomy" id="79078"/>
    <lineage>
        <taxon>Eukaryota</taxon>
        <taxon>Viridiplantae</taxon>
        <taxon>Streptophyta</taxon>
        <taxon>Embryophyta</taxon>
        <taxon>Tracheophyta</taxon>
        <taxon>Spermatophyta</taxon>
        <taxon>Magnoliopsida</taxon>
        <taxon>eudicotyledons</taxon>
        <taxon>Gunneridae</taxon>
        <taxon>Pentapetalae</taxon>
        <taxon>rosids</taxon>
        <taxon>fabids</taxon>
        <taxon>Fabales</taxon>
        <taxon>Fabaceae</taxon>
        <taxon>Papilionoideae</taxon>
        <taxon>50 kb inversion clade</taxon>
        <taxon>dalbergioids sensu lato</taxon>
        <taxon>Dalbergieae</taxon>
        <taxon>Pterocarpus clade</taxon>
        <taxon>Stylosanthes</taxon>
    </lineage>
</organism>